<reference evidence="2 3" key="1">
    <citation type="journal article" date="2007" name="Science">
        <title>The Chlamydomonas genome reveals the evolution of key animal and plant functions.</title>
        <authorList>
            <person name="Merchant S.S."/>
            <person name="Prochnik S.E."/>
            <person name="Vallon O."/>
            <person name="Harris E.H."/>
            <person name="Karpowicz S.J."/>
            <person name="Witman G.B."/>
            <person name="Terry A."/>
            <person name="Salamov A."/>
            <person name="Fritz-Laylin L.K."/>
            <person name="Marechal-Drouard L."/>
            <person name="Marshall W.F."/>
            <person name="Qu L.H."/>
            <person name="Nelson D.R."/>
            <person name="Sanderfoot A.A."/>
            <person name="Spalding M.H."/>
            <person name="Kapitonov V.V."/>
            <person name="Ren Q."/>
            <person name="Ferris P."/>
            <person name="Lindquist E."/>
            <person name="Shapiro H."/>
            <person name="Lucas S.M."/>
            <person name="Grimwood J."/>
            <person name="Schmutz J."/>
            <person name="Cardol P."/>
            <person name="Cerutti H."/>
            <person name="Chanfreau G."/>
            <person name="Chen C.L."/>
            <person name="Cognat V."/>
            <person name="Croft M.T."/>
            <person name="Dent R."/>
            <person name="Dutcher S."/>
            <person name="Fernandez E."/>
            <person name="Fukuzawa H."/>
            <person name="Gonzalez-Ballester D."/>
            <person name="Gonzalez-Halphen D."/>
            <person name="Hallmann A."/>
            <person name="Hanikenne M."/>
            <person name="Hippler M."/>
            <person name="Inwood W."/>
            <person name="Jabbari K."/>
            <person name="Kalanon M."/>
            <person name="Kuras R."/>
            <person name="Lefebvre P.A."/>
            <person name="Lemaire S.D."/>
            <person name="Lobanov A.V."/>
            <person name="Lohr M."/>
            <person name="Manuell A."/>
            <person name="Meier I."/>
            <person name="Mets L."/>
            <person name="Mittag M."/>
            <person name="Mittelmeier T."/>
            <person name="Moroney J.V."/>
            <person name="Moseley J."/>
            <person name="Napoli C."/>
            <person name="Nedelcu A.M."/>
            <person name="Niyogi K."/>
            <person name="Novoselov S.V."/>
            <person name="Paulsen I.T."/>
            <person name="Pazour G."/>
            <person name="Purton S."/>
            <person name="Ral J.P."/>
            <person name="Riano-Pachon D.M."/>
            <person name="Riekhof W."/>
            <person name="Rymarquis L."/>
            <person name="Schroda M."/>
            <person name="Stern D."/>
            <person name="Umen J."/>
            <person name="Willows R."/>
            <person name="Wilson N."/>
            <person name="Zimmer S.L."/>
            <person name="Allmer J."/>
            <person name="Balk J."/>
            <person name="Bisova K."/>
            <person name="Chen C.J."/>
            <person name="Elias M."/>
            <person name="Gendler K."/>
            <person name="Hauser C."/>
            <person name="Lamb M.R."/>
            <person name="Ledford H."/>
            <person name="Long J.C."/>
            <person name="Minagawa J."/>
            <person name="Page M.D."/>
            <person name="Pan J."/>
            <person name="Pootakham W."/>
            <person name="Roje S."/>
            <person name="Rose A."/>
            <person name="Stahlberg E."/>
            <person name="Terauchi A.M."/>
            <person name="Yang P."/>
            <person name="Ball S."/>
            <person name="Bowler C."/>
            <person name="Dieckmann C.L."/>
            <person name="Gladyshev V.N."/>
            <person name="Green P."/>
            <person name="Jorgensen R."/>
            <person name="Mayfield S."/>
            <person name="Mueller-Roeber B."/>
            <person name="Rajamani S."/>
            <person name="Sayre R.T."/>
            <person name="Brokstein P."/>
            <person name="Dubchak I."/>
            <person name="Goodstein D."/>
            <person name="Hornick L."/>
            <person name="Huang Y.W."/>
            <person name="Jhaveri J."/>
            <person name="Luo Y."/>
            <person name="Martinez D."/>
            <person name="Ngau W.C."/>
            <person name="Otillar B."/>
            <person name="Poliakov A."/>
            <person name="Porter A."/>
            <person name="Szajkowski L."/>
            <person name="Werner G."/>
            <person name="Zhou K."/>
            <person name="Grigoriev I.V."/>
            <person name="Rokhsar D.S."/>
            <person name="Grossman A.R."/>
        </authorList>
    </citation>
    <scope>NUCLEOTIDE SEQUENCE [LARGE SCALE GENOMIC DNA]</scope>
    <source>
        <strain evidence="3">CC-503</strain>
    </source>
</reference>
<dbReference type="InParanoid" id="A0A2K3DLN7"/>
<organism evidence="2 3">
    <name type="scientific">Chlamydomonas reinhardtii</name>
    <name type="common">Chlamydomonas smithii</name>
    <dbReference type="NCBI Taxonomy" id="3055"/>
    <lineage>
        <taxon>Eukaryota</taxon>
        <taxon>Viridiplantae</taxon>
        <taxon>Chlorophyta</taxon>
        <taxon>core chlorophytes</taxon>
        <taxon>Chlorophyceae</taxon>
        <taxon>CS clade</taxon>
        <taxon>Chlamydomonadales</taxon>
        <taxon>Chlamydomonadaceae</taxon>
        <taxon>Chlamydomonas</taxon>
    </lineage>
</organism>
<dbReference type="Proteomes" id="UP000006906">
    <property type="component" value="Chromosome 7"/>
</dbReference>
<evidence type="ECO:0000313" key="2">
    <source>
        <dbReference type="EMBL" id="PNW81442.1"/>
    </source>
</evidence>
<dbReference type="KEGG" id="cre:CHLRE_07g356283v5"/>
<gene>
    <name evidence="2" type="ORF">CHLRE_07g356283v5</name>
</gene>
<dbReference type="Gramene" id="PNW81442">
    <property type="protein sequence ID" value="PNW81442"/>
    <property type="gene ID" value="CHLRE_07g356283v5"/>
</dbReference>
<proteinExistence type="predicted"/>
<evidence type="ECO:0000313" key="3">
    <source>
        <dbReference type="Proteomes" id="UP000006906"/>
    </source>
</evidence>
<accession>A0A2K3DLN7</accession>
<feature type="region of interest" description="Disordered" evidence="1">
    <location>
        <begin position="367"/>
        <end position="396"/>
    </location>
</feature>
<keyword evidence="3" id="KW-1185">Reference proteome</keyword>
<dbReference type="GeneID" id="66054240"/>
<feature type="compositionally biased region" description="Low complexity" evidence="1">
    <location>
        <begin position="370"/>
        <end position="385"/>
    </location>
</feature>
<dbReference type="EMBL" id="CM008968">
    <property type="protein sequence ID" value="PNW81442.1"/>
    <property type="molecule type" value="Genomic_DNA"/>
</dbReference>
<evidence type="ECO:0000256" key="1">
    <source>
        <dbReference type="SAM" id="MobiDB-lite"/>
    </source>
</evidence>
<dbReference type="AlphaFoldDB" id="A0A2K3DLN7"/>
<protein>
    <submittedName>
        <fullName evidence="2">Uncharacterized protein</fullName>
    </submittedName>
</protein>
<sequence>MQGVPIIIIIMWRSRCVRLEQTLAWHGIVHGSTVFATSVLLGGVGVTGADVRRVSTAVQALAAADPVALSHMEAGRWDAVLAQLVRRSGVAEEVAVAVVSEHRGALMGSVAAGKLTARMWVARRTTHAAPALAAVVARTAAGASAAARPVAAGAGGGAAAPSALSAAPPSSMTGGSAPACGAAVAAAHSTTPATYCSSGRNVRCSMTHHSTQETRAQLAALTRLAQQGDAGARIGSTAAAAQACTPSVDAGSAPAAATTSDAAAVAGNAAGATLAASGSSEVRHSRHLVEMLAAVAAVVRADPALCVIADRLTVRLEAQGEAAQLAAALQARLPPPLRCATVECMRKWLFRHKFEVELALATAGKPDVPAAAGERASATGAAADEAAAEGRSRQAG</sequence>
<dbReference type="RefSeq" id="XP_042923229.1">
    <property type="nucleotide sequence ID" value="XM_043064661.1"/>
</dbReference>
<name>A0A2K3DLN7_CHLRE</name>